<sequence length="178" mass="20578">MDIDSAKQLALTLKQDLTVEYAFLHDWRIEFDNAKRRAGVCRLKLRVIGLSIYHVRLNSDSVISDTILHELAHAIAYTLYGEVGHGFHWKNVARKIGATPKSTGKFNLPQAPWILVLFCPTFNQLEEVSQRFRRNKNIRYFALRGRPETKGCLYYISSNELNRYKEGLIAINQLNLIQ</sequence>
<reference evidence="1 2" key="1">
    <citation type="submission" date="2024-06" db="EMBL/GenBank/DDBJ databases">
        <authorList>
            <person name="Li F."/>
        </authorList>
    </citation>
    <scope>NUCLEOTIDE SEQUENCE [LARGE SCALE GENOMIC DNA]</scope>
    <source>
        <strain evidence="1 2">GXAS 311</strain>
    </source>
</reference>
<accession>A0ABV2BVQ0</accession>
<dbReference type="Proteomes" id="UP001548189">
    <property type="component" value="Unassembled WGS sequence"/>
</dbReference>
<dbReference type="Pfam" id="PF10263">
    <property type="entry name" value="SprT-like"/>
    <property type="match status" value="1"/>
</dbReference>
<protein>
    <submittedName>
        <fullName evidence="1">SprT-like domain-containing protein</fullName>
    </submittedName>
</protein>
<comment type="caution">
    <text evidence="1">The sequence shown here is derived from an EMBL/GenBank/DDBJ whole genome shotgun (WGS) entry which is preliminary data.</text>
</comment>
<dbReference type="SMART" id="SM00731">
    <property type="entry name" value="SprT"/>
    <property type="match status" value="1"/>
</dbReference>
<proteinExistence type="predicted"/>
<evidence type="ECO:0000313" key="2">
    <source>
        <dbReference type="Proteomes" id="UP001548189"/>
    </source>
</evidence>
<dbReference type="InterPro" id="IPR006640">
    <property type="entry name" value="SprT-like_domain"/>
</dbReference>
<gene>
    <name evidence="1" type="ORF">ABVT43_12755</name>
</gene>
<name>A0ABV2BVQ0_9GAMM</name>
<dbReference type="EMBL" id="JBEVCJ010000016">
    <property type="protein sequence ID" value="MET1256001.1"/>
    <property type="molecule type" value="Genomic_DNA"/>
</dbReference>
<evidence type="ECO:0000313" key="1">
    <source>
        <dbReference type="EMBL" id="MET1256001.1"/>
    </source>
</evidence>
<organism evidence="1 2">
    <name type="scientific">Aliikangiella maris</name>
    <dbReference type="NCBI Taxonomy" id="3162458"/>
    <lineage>
        <taxon>Bacteria</taxon>
        <taxon>Pseudomonadati</taxon>
        <taxon>Pseudomonadota</taxon>
        <taxon>Gammaproteobacteria</taxon>
        <taxon>Oceanospirillales</taxon>
        <taxon>Pleioneaceae</taxon>
        <taxon>Aliikangiella</taxon>
    </lineage>
</organism>
<keyword evidence="2" id="KW-1185">Reference proteome</keyword>